<dbReference type="NCBIfam" id="TIGR02281">
    <property type="entry name" value="clan_AA_DTGA"/>
    <property type="match status" value="1"/>
</dbReference>
<dbReference type="GO" id="GO:0008233">
    <property type="term" value="F:peptidase activity"/>
    <property type="evidence" value="ECO:0007669"/>
    <property type="project" value="UniProtKB-KW"/>
</dbReference>
<dbReference type="SUPFAM" id="SSF50630">
    <property type="entry name" value="Acid proteases"/>
    <property type="match status" value="1"/>
</dbReference>
<protein>
    <submittedName>
        <fullName evidence="3">TIGR02281 family clan AA aspartic protease</fullName>
        <ecNumber evidence="3">3.4.23.-</ecNumber>
    </submittedName>
</protein>
<dbReference type="EC" id="3.4.23.-" evidence="3"/>
<organism evidence="3 4">
    <name type="scientific">Lyngbya confervoides BDU141951</name>
    <dbReference type="NCBI Taxonomy" id="1574623"/>
    <lineage>
        <taxon>Bacteria</taxon>
        <taxon>Bacillati</taxon>
        <taxon>Cyanobacteriota</taxon>
        <taxon>Cyanophyceae</taxon>
        <taxon>Oscillatoriophycideae</taxon>
        <taxon>Oscillatoriales</taxon>
        <taxon>Microcoleaceae</taxon>
        <taxon>Lyngbya</taxon>
    </lineage>
</organism>
<dbReference type="PROSITE" id="PS50175">
    <property type="entry name" value="ASP_PROT_RETROV"/>
    <property type="match status" value="1"/>
</dbReference>
<keyword evidence="4" id="KW-1185">Reference proteome</keyword>
<dbReference type="AlphaFoldDB" id="A0ABD4T1Y1"/>
<reference evidence="3 4" key="1">
    <citation type="journal article" date="2015" name="Genome Announc.">
        <title>Draft Genome Sequence of Filamentous Marine Cyanobacterium Lyngbya confervoides Strain BDU141951.</title>
        <authorList>
            <person name="Chandrababunaidu M.M."/>
            <person name="Sen D."/>
            <person name="Tripathy S."/>
        </authorList>
    </citation>
    <scope>NUCLEOTIDE SEQUENCE [LARGE SCALE GENOMIC DNA]</scope>
    <source>
        <strain evidence="3 4">BDU141951</strain>
    </source>
</reference>
<comment type="caution">
    <text evidence="3">The sequence shown here is derived from an EMBL/GenBank/DDBJ whole genome shotgun (WGS) entry which is preliminary data.</text>
</comment>
<evidence type="ECO:0000313" key="3">
    <source>
        <dbReference type="EMBL" id="MCM1982636.1"/>
    </source>
</evidence>
<evidence type="ECO:0000313" key="4">
    <source>
        <dbReference type="Proteomes" id="UP000031561"/>
    </source>
</evidence>
<accession>A0ABD4T1Y1</accession>
<dbReference type="InterPro" id="IPR011969">
    <property type="entry name" value="Clan_AA_Asp_peptidase_C"/>
</dbReference>
<dbReference type="PROSITE" id="PS00141">
    <property type="entry name" value="ASP_PROTEASE"/>
    <property type="match status" value="1"/>
</dbReference>
<sequence>MDQVQGSAPSSRWHPALGKFAIVLGLWGLILTPKAWGQPSIAALNQQLQEAVAAENWSGALGIIDQLIPRVPQQRTALEDYRSRLQRLEQVDSPPSPQARVNRPHGQVPIKRRENGVIVIDATFNGRQSYDMLLDSGASVTVITQDMARDLGIRAENVVQTATFSTANGYTRLPIVYLQSVDVGGLVLRQVPVAIAGQELRMGLLGQDFLQQYDVILKRDRVEFLRRP</sequence>
<keyword evidence="3" id="KW-0645">Protease</keyword>
<dbReference type="Proteomes" id="UP000031561">
    <property type="component" value="Unassembled WGS sequence"/>
</dbReference>
<dbReference type="EMBL" id="JTHE03000044">
    <property type="protein sequence ID" value="MCM1982636.1"/>
    <property type="molecule type" value="Genomic_DNA"/>
</dbReference>
<dbReference type="InterPro" id="IPR001995">
    <property type="entry name" value="Peptidase_A2_cat"/>
</dbReference>
<dbReference type="InterPro" id="IPR001969">
    <property type="entry name" value="Aspartic_peptidase_AS"/>
</dbReference>
<dbReference type="InterPro" id="IPR021109">
    <property type="entry name" value="Peptidase_aspartic_dom_sf"/>
</dbReference>
<keyword evidence="1 3" id="KW-0378">Hydrolase</keyword>
<dbReference type="RefSeq" id="WP_201277039.1">
    <property type="nucleotide sequence ID" value="NZ_JTHE03000044.1"/>
</dbReference>
<dbReference type="Gene3D" id="2.40.70.10">
    <property type="entry name" value="Acid Proteases"/>
    <property type="match status" value="1"/>
</dbReference>
<name>A0ABD4T1Y1_9CYAN</name>
<evidence type="ECO:0000256" key="1">
    <source>
        <dbReference type="ARBA" id="ARBA00022801"/>
    </source>
</evidence>
<dbReference type="InterPro" id="IPR034122">
    <property type="entry name" value="Retropepsin-like_bacterial"/>
</dbReference>
<dbReference type="CDD" id="cd05483">
    <property type="entry name" value="retropepsin_like_bacteria"/>
    <property type="match status" value="1"/>
</dbReference>
<gene>
    <name evidence="3" type="ORF">QQ91_0007335</name>
</gene>
<evidence type="ECO:0000259" key="2">
    <source>
        <dbReference type="PROSITE" id="PS50175"/>
    </source>
</evidence>
<proteinExistence type="predicted"/>
<feature type="domain" description="Peptidase A2" evidence="2">
    <location>
        <begin position="130"/>
        <end position="200"/>
    </location>
</feature>
<dbReference type="Pfam" id="PF13975">
    <property type="entry name" value="gag-asp_proteas"/>
    <property type="match status" value="1"/>
</dbReference>
<dbReference type="GO" id="GO:0006508">
    <property type="term" value="P:proteolysis"/>
    <property type="evidence" value="ECO:0007669"/>
    <property type="project" value="UniProtKB-KW"/>
</dbReference>